<proteinExistence type="predicted"/>
<evidence type="ECO:0000313" key="2">
    <source>
        <dbReference type="Proteomes" id="UP000053257"/>
    </source>
</evidence>
<reference evidence="1 2" key="1">
    <citation type="journal article" date="2014" name="PLoS Genet.">
        <title>Analysis of the Phlebiopsis gigantea genome, transcriptome and secretome provides insight into its pioneer colonization strategies of wood.</title>
        <authorList>
            <person name="Hori C."/>
            <person name="Ishida T."/>
            <person name="Igarashi K."/>
            <person name="Samejima M."/>
            <person name="Suzuki H."/>
            <person name="Master E."/>
            <person name="Ferreira P."/>
            <person name="Ruiz-Duenas F.J."/>
            <person name="Held B."/>
            <person name="Canessa P."/>
            <person name="Larrondo L.F."/>
            <person name="Schmoll M."/>
            <person name="Druzhinina I.S."/>
            <person name="Kubicek C.P."/>
            <person name="Gaskell J.A."/>
            <person name="Kersten P."/>
            <person name="St John F."/>
            <person name="Glasner J."/>
            <person name="Sabat G."/>
            <person name="Splinter BonDurant S."/>
            <person name="Syed K."/>
            <person name="Yadav J."/>
            <person name="Mgbeahuruike A.C."/>
            <person name="Kovalchuk A."/>
            <person name="Asiegbu F.O."/>
            <person name="Lackner G."/>
            <person name="Hoffmeister D."/>
            <person name="Rencoret J."/>
            <person name="Gutierrez A."/>
            <person name="Sun H."/>
            <person name="Lindquist E."/>
            <person name="Barry K."/>
            <person name="Riley R."/>
            <person name="Grigoriev I.V."/>
            <person name="Henrissat B."/>
            <person name="Kues U."/>
            <person name="Berka R.M."/>
            <person name="Martinez A.T."/>
            <person name="Covert S.F."/>
            <person name="Blanchette R.A."/>
            <person name="Cullen D."/>
        </authorList>
    </citation>
    <scope>NUCLEOTIDE SEQUENCE [LARGE SCALE GENOMIC DNA]</scope>
    <source>
        <strain evidence="1 2">11061_1 CR5-6</strain>
    </source>
</reference>
<dbReference type="Proteomes" id="UP000053257">
    <property type="component" value="Unassembled WGS sequence"/>
</dbReference>
<organism evidence="1 2">
    <name type="scientific">Phlebiopsis gigantea (strain 11061_1 CR5-6)</name>
    <name type="common">White-rot fungus</name>
    <name type="synonym">Peniophora gigantea</name>
    <dbReference type="NCBI Taxonomy" id="745531"/>
    <lineage>
        <taxon>Eukaryota</taxon>
        <taxon>Fungi</taxon>
        <taxon>Dikarya</taxon>
        <taxon>Basidiomycota</taxon>
        <taxon>Agaricomycotina</taxon>
        <taxon>Agaricomycetes</taxon>
        <taxon>Polyporales</taxon>
        <taxon>Phanerochaetaceae</taxon>
        <taxon>Phlebiopsis</taxon>
    </lineage>
</organism>
<evidence type="ECO:0000313" key="1">
    <source>
        <dbReference type="EMBL" id="KIP11174.1"/>
    </source>
</evidence>
<dbReference type="AlphaFoldDB" id="A0A0C3P0A6"/>
<accession>A0A0C3P0A6</accession>
<gene>
    <name evidence="1" type="ORF">PHLGIDRAFT_158030</name>
</gene>
<dbReference type="EMBL" id="KN840448">
    <property type="protein sequence ID" value="KIP11174.1"/>
    <property type="molecule type" value="Genomic_DNA"/>
</dbReference>
<dbReference type="HOGENOM" id="CLU_1482512_0_0_1"/>
<sequence>MQTRSYPASEIHRMRREQSIVQLPQDKARALDPSPGPTTFVLLHEKHSAVYIGVPSANLVLYAGSARDSESDVDGELIDGTIQSRIAADVGATKTFAGSCSRKRTSRGLQSLSDSRPAVTWLTDGHVLASYWSSTLPGSPPWAPQPSPSSSGSRTWSRVGCGVVLLPSSTPARGRQFQRPLT</sequence>
<protein>
    <submittedName>
        <fullName evidence="1">Uncharacterized protein</fullName>
    </submittedName>
</protein>
<keyword evidence="2" id="KW-1185">Reference proteome</keyword>
<name>A0A0C3P0A6_PHLG1</name>